<dbReference type="RefSeq" id="WP_420543035.1">
    <property type="nucleotide sequence ID" value="NZ_CP018047.1"/>
</dbReference>
<keyword evidence="1" id="KW-0472">Membrane</keyword>
<keyword evidence="3" id="KW-1185">Reference proteome</keyword>
<evidence type="ECO:0000313" key="2">
    <source>
        <dbReference type="EMBL" id="AQU65183.1"/>
    </source>
</evidence>
<dbReference type="Proteomes" id="UP000189677">
    <property type="component" value="Chromosome"/>
</dbReference>
<gene>
    <name evidence="2" type="ORF">BBN63_01815</name>
</gene>
<accession>A0A1U9QMH5</accession>
<feature type="transmembrane region" description="Helical" evidence="1">
    <location>
        <begin position="34"/>
        <end position="55"/>
    </location>
</feature>
<evidence type="ECO:0000256" key="1">
    <source>
        <dbReference type="SAM" id="Phobius"/>
    </source>
</evidence>
<proteinExistence type="predicted"/>
<name>A0A1U9QMH5_STRNV</name>
<keyword evidence="1" id="KW-1133">Transmembrane helix</keyword>
<dbReference type="AlphaFoldDB" id="A0A1U9QMH5"/>
<keyword evidence="1" id="KW-0812">Transmembrane</keyword>
<organism evidence="2 3">
    <name type="scientific">Streptomyces niveus</name>
    <name type="common">Streptomyces spheroides</name>
    <dbReference type="NCBI Taxonomy" id="193462"/>
    <lineage>
        <taxon>Bacteria</taxon>
        <taxon>Bacillati</taxon>
        <taxon>Actinomycetota</taxon>
        <taxon>Actinomycetes</taxon>
        <taxon>Kitasatosporales</taxon>
        <taxon>Streptomycetaceae</taxon>
        <taxon>Streptomyces</taxon>
    </lineage>
</organism>
<protein>
    <submittedName>
        <fullName evidence="2">Uncharacterized protein</fullName>
    </submittedName>
</protein>
<evidence type="ECO:0000313" key="3">
    <source>
        <dbReference type="Proteomes" id="UP000189677"/>
    </source>
</evidence>
<dbReference type="EMBL" id="CP018047">
    <property type="protein sequence ID" value="AQU65183.1"/>
    <property type="molecule type" value="Genomic_DNA"/>
</dbReference>
<reference evidence="2 3" key="1">
    <citation type="submission" date="2016-11" db="EMBL/GenBank/DDBJ databases">
        <title>Complete genome sequence of Streptomyces niveus SCSIO 3406.</title>
        <authorList>
            <person name="Zhu Q."/>
            <person name="Cheng W."/>
            <person name="Song Y."/>
            <person name="Li Q."/>
            <person name="Ju J."/>
        </authorList>
    </citation>
    <scope>NUCLEOTIDE SEQUENCE [LARGE SCALE GENOMIC DNA]</scope>
    <source>
        <strain evidence="2 3">SCSIO 3406</strain>
    </source>
</reference>
<feature type="transmembrane region" description="Helical" evidence="1">
    <location>
        <begin position="62"/>
        <end position="81"/>
    </location>
</feature>
<dbReference type="KEGG" id="snw:BBN63_01815"/>
<sequence>MCPCVGRIAYGADPVCSQTWFANAFPDTPDASSVLSTASFHATISVGALVGGLALDRSSPSAVMLFGAATAALVVLITAGHRGSGTVRMPA</sequence>